<evidence type="ECO:0000256" key="1">
    <source>
        <dbReference type="ARBA" id="ARBA00022574"/>
    </source>
</evidence>
<evidence type="ECO:0000259" key="8">
    <source>
        <dbReference type="PROSITE" id="PS50202"/>
    </source>
</evidence>
<feature type="region of interest" description="Disordered" evidence="5">
    <location>
        <begin position="120"/>
        <end position="140"/>
    </location>
</feature>
<evidence type="ECO:0000256" key="3">
    <source>
        <dbReference type="PROSITE-ProRule" id="PRU00221"/>
    </source>
</evidence>
<dbReference type="PRINTS" id="PR00320">
    <property type="entry name" value="GPROTEINBRPT"/>
</dbReference>
<dbReference type="InterPro" id="IPR015943">
    <property type="entry name" value="WD40/YVTN_repeat-like_dom_sf"/>
</dbReference>
<dbReference type="Gene3D" id="2.130.10.10">
    <property type="entry name" value="YVTN repeat-like/Quinoprotein amine dehydrogenase"/>
    <property type="match status" value="2"/>
</dbReference>
<evidence type="ECO:0000256" key="6">
    <source>
        <dbReference type="SAM" id="Phobius"/>
    </source>
</evidence>
<dbReference type="AlphaFoldDB" id="A0A811QKG3"/>
<dbReference type="GO" id="GO:0005524">
    <property type="term" value="F:ATP binding"/>
    <property type="evidence" value="ECO:0007669"/>
    <property type="project" value="UniProtKB-UniRule"/>
</dbReference>
<feature type="transmembrane region" description="Helical" evidence="6">
    <location>
        <begin position="21"/>
        <end position="43"/>
    </location>
</feature>
<dbReference type="InterPro" id="IPR001680">
    <property type="entry name" value="WD40_rpt"/>
</dbReference>
<keyword evidence="4" id="KW-0547">Nucleotide-binding</keyword>
<organism evidence="9 10">
    <name type="scientific">Miscanthus lutarioriparius</name>
    <dbReference type="NCBI Taxonomy" id="422564"/>
    <lineage>
        <taxon>Eukaryota</taxon>
        <taxon>Viridiplantae</taxon>
        <taxon>Streptophyta</taxon>
        <taxon>Embryophyta</taxon>
        <taxon>Tracheophyta</taxon>
        <taxon>Spermatophyta</taxon>
        <taxon>Magnoliopsida</taxon>
        <taxon>Liliopsida</taxon>
        <taxon>Poales</taxon>
        <taxon>Poaceae</taxon>
        <taxon>PACMAD clade</taxon>
        <taxon>Panicoideae</taxon>
        <taxon>Andropogonodae</taxon>
        <taxon>Andropogoneae</taxon>
        <taxon>Saccharinae</taxon>
        <taxon>Miscanthus</taxon>
    </lineage>
</organism>
<feature type="binding site" evidence="4">
    <location>
        <position position="187"/>
    </location>
    <ligand>
        <name>ATP</name>
        <dbReference type="ChEBI" id="CHEBI:30616"/>
    </ligand>
</feature>
<dbReference type="PROSITE" id="PS50082">
    <property type="entry name" value="WD_REPEATS_2"/>
    <property type="match status" value="4"/>
</dbReference>
<protein>
    <submittedName>
        <fullName evidence="9">Uncharacterized protein</fullName>
    </submittedName>
</protein>
<dbReference type="GO" id="GO:0004672">
    <property type="term" value="F:protein kinase activity"/>
    <property type="evidence" value="ECO:0007669"/>
    <property type="project" value="InterPro"/>
</dbReference>
<dbReference type="PROSITE" id="PS50202">
    <property type="entry name" value="MSP"/>
    <property type="match status" value="1"/>
</dbReference>
<keyword evidence="6" id="KW-0472">Membrane</keyword>
<accession>A0A811QKG3</accession>
<dbReference type="Pfam" id="PF00400">
    <property type="entry name" value="WD40"/>
    <property type="match status" value="4"/>
</dbReference>
<gene>
    <name evidence="9" type="ORF">NCGR_LOCUS40795</name>
</gene>
<dbReference type="InterPro" id="IPR036322">
    <property type="entry name" value="WD40_repeat_dom_sf"/>
</dbReference>
<sequence>MSCRRYLPPEFVTMQIVSKEFDIYSLGIIILEMMAGISAHSLLHDMISEEFIKFVLGKWRKRLEATLTGRRLLIVDIYCNQVKKCIEIALECVDADRQRRPSIGHVVNALDETENRIHEAESEWNDEDSRSSYTKNSSNRPYKTRNYSYKLLREITNDFSEDRLIGVGGSGSVYKGVNEDGREIAVKILHFNGFSGVDSEHFQNEVYSMGMIQHENIVRLVGYCDETEKLRVEHHGVAEKFHRALCFEYLQNGSLTKHISSGKVFKNWRRRLQESLKGRSLEGYCQQVKKCIEIASQCVEGDRHKRPNIGAIVRMLDETETMIMVHDAGKLLDVDPMELRFPLKPKRFASSLLRLRNKEDHHVAFRLVSKGQKMYHTNLPLLGIVPPKCTYTIALRMSNQQKRPQLDGDEGLLVQSVAVSRQQCLDQASVVREFQSHFNKAQESDDDEVQEQEVTLEFVSSPPTEEASSKEWIVAGDGNGCIHVFGYDEYQDTTSFEAHNGQIMSLAVHPKNSYVLSSSHEDHLIKLWHWDKYWDFEKGPWVCTRTFEGHSNKVSHVIFNPDGTDSFASASWDGTVKIWDWGLNSDVCNTITLDAHPDGLLCIDYITGADPQHLITGSKDQTAQIWDLKIKRCREFLQGHAHHVSVVYCHQELHKLFTGSLDGTVRIWDSMTYRLENIIALNLGAVSDVGYIDELQSSSSGFQIDGRDTFCESIRDLRKCAVGLPAGPK</sequence>
<feature type="compositionally biased region" description="Polar residues" evidence="5">
    <location>
        <begin position="131"/>
        <end position="140"/>
    </location>
</feature>
<evidence type="ECO:0000313" key="9">
    <source>
        <dbReference type="EMBL" id="CAD6257310.1"/>
    </source>
</evidence>
<dbReference type="PROSITE" id="PS00107">
    <property type="entry name" value="PROTEIN_KINASE_ATP"/>
    <property type="match status" value="1"/>
</dbReference>
<keyword evidence="4" id="KW-0067">ATP-binding</keyword>
<dbReference type="EMBL" id="CAJGYO010000010">
    <property type="protein sequence ID" value="CAD6257310.1"/>
    <property type="molecule type" value="Genomic_DNA"/>
</dbReference>
<name>A0A811QKG3_9POAL</name>
<dbReference type="PROSITE" id="PS50294">
    <property type="entry name" value="WD_REPEATS_REGION"/>
    <property type="match status" value="2"/>
</dbReference>
<keyword evidence="6" id="KW-1133">Transmembrane helix</keyword>
<reference evidence="9" key="1">
    <citation type="submission" date="2020-10" db="EMBL/GenBank/DDBJ databases">
        <authorList>
            <person name="Han B."/>
            <person name="Lu T."/>
            <person name="Zhao Q."/>
            <person name="Huang X."/>
            <person name="Zhao Y."/>
        </authorList>
    </citation>
    <scope>NUCLEOTIDE SEQUENCE</scope>
</reference>
<proteinExistence type="predicted"/>
<dbReference type="PROSITE" id="PS00678">
    <property type="entry name" value="WD_REPEATS_1"/>
    <property type="match status" value="1"/>
</dbReference>
<dbReference type="InterPro" id="IPR020472">
    <property type="entry name" value="WD40_PAC1"/>
</dbReference>
<dbReference type="Gene3D" id="1.10.510.10">
    <property type="entry name" value="Transferase(Phosphotransferase) domain 1"/>
    <property type="match status" value="1"/>
</dbReference>
<dbReference type="InterPro" id="IPR013783">
    <property type="entry name" value="Ig-like_fold"/>
</dbReference>
<dbReference type="InterPro" id="IPR008962">
    <property type="entry name" value="PapD-like_sf"/>
</dbReference>
<dbReference type="SMART" id="SM00320">
    <property type="entry name" value="WD40"/>
    <property type="match status" value="4"/>
</dbReference>
<dbReference type="InterPro" id="IPR011009">
    <property type="entry name" value="Kinase-like_dom_sf"/>
</dbReference>
<evidence type="ECO:0000256" key="4">
    <source>
        <dbReference type="PROSITE-ProRule" id="PRU10141"/>
    </source>
</evidence>
<dbReference type="Gene3D" id="2.60.40.10">
    <property type="entry name" value="Immunoglobulins"/>
    <property type="match status" value="1"/>
</dbReference>
<evidence type="ECO:0000259" key="7">
    <source>
        <dbReference type="PROSITE" id="PS50011"/>
    </source>
</evidence>
<dbReference type="Proteomes" id="UP000604825">
    <property type="component" value="Unassembled WGS sequence"/>
</dbReference>
<dbReference type="OrthoDB" id="606652at2759"/>
<dbReference type="InterPro" id="IPR000719">
    <property type="entry name" value="Prot_kinase_dom"/>
</dbReference>
<dbReference type="InterPro" id="IPR000535">
    <property type="entry name" value="MSP_dom"/>
</dbReference>
<dbReference type="SUPFAM" id="SSF56112">
    <property type="entry name" value="Protein kinase-like (PK-like)"/>
    <property type="match status" value="2"/>
</dbReference>
<dbReference type="Pfam" id="PF00069">
    <property type="entry name" value="Pkinase"/>
    <property type="match status" value="1"/>
</dbReference>
<dbReference type="PROSITE" id="PS50011">
    <property type="entry name" value="PROTEIN_KINASE_DOM"/>
    <property type="match status" value="2"/>
</dbReference>
<evidence type="ECO:0000256" key="5">
    <source>
        <dbReference type="SAM" id="MobiDB-lite"/>
    </source>
</evidence>
<dbReference type="PANTHER" id="PTHR45707">
    <property type="entry name" value="C2 CALCIUM/LIPID-BINDING PLANT PHOSPHORIBOSYLTRANSFERASE FAMILY PROTEIN"/>
    <property type="match status" value="1"/>
</dbReference>
<feature type="repeat" description="WD" evidence="3">
    <location>
        <begin position="496"/>
        <end position="528"/>
    </location>
</feature>
<dbReference type="InterPro" id="IPR017441">
    <property type="entry name" value="Protein_kinase_ATP_BS"/>
</dbReference>
<dbReference type="Gene3D" id="3.30.200.20">
    <property type="entry name" value="Phosphorylase Kinase, domain 1"/>
    <property type="match status" value="1"/>
</dbReference>
<feature type="domain" description="Protein kinase" evidence="7">
    <location>
        <begin position="159"/>
        <end position="486"/>
    </location>
</feature>
<feature type="domain" description="Protein kinase" evidence="7">
    <location>
        <begin position="1"/>
        <end position="121"/>
    </location>
</feature>
<keyword evidence="6" id="KW-0812">Transmembrane</keyword>
<keyword evidence="1 3" id="KW-0853">WD repeat</keyword>
<feature type="repeat" description="WD" evidence="3">
    <location>
        <begin position="593"/>
        <end position="629"/>
    </location>
</feature>
<feature type="domain" description="MSP" evidence="8">
    <location>
        <begin position="331"/>
        <end position="459"/>
    </location>
</feature>
<feature type="repeat" description="WD" evidence="3">
    <location>
        <begin position="547"/>
        <end position="580"/>
    </location>
</feature>
<dbReference type="SUPFAM" id="SSF49354">
    <property type="entry name" value="PapD-like"/>
    <property type="match status" value="1"/>
</dbReference>
<keyword evidence="2" id="KW-0677">Repeat</keyword>
<comment type="caution">
    <text evidence="9">The sequence shown here is derived from an EMBL/GenBank/DDBJ whole genome shotgun (WGS) entry which is preliminary data.</text>
</comment>
<keyword evidence="10" id="KW-1185">Reference proteome</keyword>
<dbReference type="InterPro" id="IPR019775">
    <property type="entry name" value="WD40_repeat_CS"/>
</dbReference>
<evidence type="ECO:0000313" key="10">
    <source>
        <dbReference type="Proteomes" id="UP000604825"/>
    </source>
</evidence>
<dbReference type="SUPFAM" id="SSF50978">
    <property type="entry name" value="WD40 repeat-like"/>
    <property type="match status" value="1"/>
</dbReference>
<dbReference type="Pfam" id="PF00635">
    <property type="entry name" value="Motile_Sperm"/>
    <property type="match status" value="1"/>
</dbReference>
<evidence type="ECO:0000256" key="2">
    <source>
        <dbReference type="ARBA" id="ARBA00022737"/>
    </source>
</evidence>
<feature type="repeat" description="WD" evidence="3">
    <location>
        <begin position="637"/>
        <end position="669"/>
    </location>
</feature>